<protein>
    <recommendedName>
        <fullName evidence="10">Torsin</fullName>
    </recommendedName>
</protein>
<proteinExistence type="inferred from homology"/>
<dbReference type="Gene3D" id="3.40.50.300">
    <property type="entry name" value="P-loop containing nucleotide triphosphate hydrolases"/>
    <property type="match status" value="1"/>
</dbReference>
<evidence type="ECO:0000256" key="4">
    <source>
        <dbReference type="ARBA" id="ARBA00022741"/>
    </source>
</evidence>
<evidence type="ECO:0000256" key="7">
    <source>
        <dbReference type="ARBA" id="ARBA00023180"/>
    </source>
</evidence>
<keyword evidence="9" id="KW-1185">Reference proteome</keyword>
<dbReference type="PANTHER" id="PTHR10760:SF2">
    <property type="entry name" value="LD13476P-RELATED"/>
    <property type="match status" value="1"/>
</dbReference>
<dbReference type="AlphaFoldDB" id="A0AAN7PCC7"/>
<accession>A0AAN7PCC7</accession>
<comment type="similarity">
    <text evidence="2">Belongs to the ClpA/ClpB family. Torsin subfamily.</text>
</comment>
<keyword evidence="5" id="KW-0256">Endoplasmic reticulum</keyword>
<dbReference type="GO" id="GO:0016887">
    <property type="term" value="F:ATP hydrolysis activity"/>
    <property type="evidence" value="ECO:0007669"/>
    <property type="project" value="InterPro"/>
</dbReference>
<keyword evidence="3" id="KW-0732">Signal</keyword>
<dbReference type="EMBL" id="JARPUR010000002">
    <property type="protein sequence ID" value="KAK4881753.1"/>
    <property type="molecule type" value="Genomic_DNA"/>
</dbReference>
<dbReference type="InterPro" id="IPR010448">
    <property type="entry name" value="Torsin"/>
</dbReference>
<dbReference type="GO" id="GO:0071218">
    <property type="term" value="P:cellular response to misfolded protein"/>
    <property type="evidence" value="ECO:0007669"/>
    <property type="project" value="TreeGrafter"/>
</dbReference>
<dbReference type="Pfam" id="PF06309">
    <property type="entry name" value="Torsin"/>
    <property type="match status" value="1"/>
</dbReference>
<dbReference type="GO" id="GO:0005788">
    <property type="term" value="C:endoplasmic reticulum lumen"/>
    <property type="evidence" value="ECO:0007669"/>
    <property type="project" value="UniProtKB-SubCell"/>
</dbReference>
<dbReference type="FunFam" id="3.40.50.300:FF:002276">
    <property type="entry name" value="Torsin, putative"/>
    <property type="match status" value="1"/>
</dbReference>
<evidence type="ECO:0000256" key="6">
    <source>
        <dbReference type="ARBA" id="ARBA00022840"/>
    </source>
</evidence>
<dbReference type="Proteomes" id="UP001353858">
    <property type="component" value="Unassembled WGS sequence"/>
</dbReference>
<keyword evidence="4" id="KW-0547">Nucleotide-binding</keyword>
<dbReference type="GO" id="GO:0005524">
    <property type="term" value="F:ATP binding"/>
    <property type="evidence" value="ECO:0007669"/>
    <property type="project" value="UniProtKB-KW"/>
</dbReference>
<gene>
    <name evidence="8" type="ORF">RN001_005072</name>
</gene>
<evidence type="ECO:0000256" key="2">
    <source>
        <dbReference type="ARBA" id="ARBA00006235"/>
    </source>
</evidence>
<evidence type="ECO:0000313" key="9">
    <source>
        <dbReference type="Proteomes" id="UP001353858"/>
    </source>
</evidence>
<dbReference type="SUPFAM" id="SSF52540">
    <property type="entry name" value="P-loop containing nucleoside triphosphate hydrolases"/>
    <property type="match status" value="1"/>
</dbReference>
<dbReference type="InterPro" id="IPR027417">
    <property type="entry name" value="P-loop_NTPase"/>
</dbReference>
<comment type="subcellular location">
    <subcellularLocation>
        <location evidence="1">Endoplasmic reticulum lumen</location>
    </subcellularLocation>
</comment>
<name>A0AAN7PCC7_9COLE</name>
<reference evidence="9" key="1">
    <citation type="submission" date="2023-01" db="EMBL/GenBank/DDBJ databases">
        <title>Key to firefly adult light organ development and bioluminescence: homeobox transcription factors regulate luciferase expression and transportation to peroxisome.</title>
        <authorList>
            <person name="Fu X."/>
        </authorList>
    </citation>
    <scope>NUCLEOTIDE SEQUENCE [LARGE SCALE GENOMIC DNA]</scope>
</reference>
<evidence type="ECO:0000256" key="5">
    <source>
        <dbReference type="ARBA" id="ARBA00022824"/>
    </source>
</evidence>
<comment type="caution">
    <text evidence="8">The sequence shown here is derived from an EMBL/GenBank/DDBJ whole genome shotgun (WGS) entry which is preliminary data.</text>
</comment>
<dbReference type="PANTHER" id="PTHR10760">
    <property type="entry name" value="TORSIN"/>
    <property type="match status" value="1"/>
</dbReference>
<evidence type="ECO:0008006" key="10">
    <source>
        <dbReference type="Google" id="ProtNLM"/>
    </source>
</evidence>
<evidence type="ECO:0000256" key="1">
    <source>
        <dbReference type="ARBA" id="ARBA00004319"/>
    </source>
</evidence>
<sequence>MNLVSFTIILILYFNFNSFVICFDPLTIGSAAVSLGSYMYHKVICNYKECCTEKEIPGDFNKLEALLKSKVYGQHIAQEIIINSLRAHWNKNNNSPKALTLSFHGWPGGGKNYITNFIKEALYALGGASDHVHHFMGRIHFPEESKVSDYQSDLYDWIRTNVTKCPKQLFIFDEVNKMPPSVLDIIKPLIDYNINIAKVDYRQAIFIFLSNTGESLITEETIRLQRAGVERRDIQLGDFESLIIKGAFNEEGGFHHSDTIKSNLIDHYVPFLPLEREHVQECIIDQFRIRNVNYPKVEHIQMVLDFVEWGPSPENLYSKTGCKRISQKVAMLVQKHYSSYN</sequence>
<evidence type="ECO:0000313" key="8">
    <source>
        <dbReference type="EMBL" id="KAK4881753.1"/>
    </source>
</evidence>
<keyword evidence="6" id="KW-0067">ATP-binding</keyword>
<evidence type="ECO:0000256" key="3">
    <source>
        <dbReference type="ARBA" id="ARBA00022729"/>
    </source>
</evidence>
<organism evidence="8 9">
    <name type="scientific">Aquatica leii</name>
    <dbReference type="NCBI Taxonomy" id="1421715"/>
    <lineage>
        <taxon>Eukaryota</taxon>
        <taxon>Metazoa</taxon>
        <taxon>Ecdysozoa</taxon>
        <taxon>Arthropoda</taxon>
        <taxon>Hexapoda</taxon>
        <taxon>Insecta</taxon>
        <taxon>Pterygota</taxon>
        <taxon>Neoptera</taxon>
        <taxon>Endopterygota</taxon>
        <taxon>Coleoptera</taxon>
        <taxon>Polyphaga</taxon>
        <taxon>Elateriformia</taxon>
        <taxon>Elateroidea</taxon>
        <taxon>Lampyridae</taxon>
        <taxon>Luciolinae</taxon>
        <taxon>Aquatica</taxon>
    </lineage>
</organism>
<keyword evidence="7" id="KW-0325">Glycoprotein</keyword>